<dbReference type="AlphaFoldDB" id="A0A448XSC7"/>
<dbReference type="OrthoDB" id="285219at2759"/>
<evidence type="ECO:0000313" key="2">
    <source>
        <dbReference type="EMBL" id="VEL43805.1"/>
    </source>
</evidence>
<evidence type="ECO:0000313" key="3">
    <source>
        <dbReference type="Proteomes" id="UP000784294"/>
    </source>
</evidence>
<reference evidence="2" key="1">
    <citation type="submission" date="2018-11" db="EMBL/GenBank/DDBJ databases">
        <authorList>
            <consortium name="Pathogen Informatics"/>
        </authorList>
    </citation>
    <scope>NUCLEOTIDE SEQUENCE</scope>
</reference>
<feature type="region of interest" description="Disordered" evidence="1">
    <location>
        <begin position="1"/>
        <end position="20"/>
    </location>
</feature>
<keyword evidence="3" id="KW-1185">Reference proteome</keyword>
<dbReference type="EMBL" id="CAAALY010285380">
    <property type="protein sequence ID" value="VEL43805.1"/>
    <property type="molecule type" value="Genomic_DNA"/>
</dbReference>
<sequence length="115" mass="13359">MDDDEDLDAPDSSVKYKRPATHAEKGAADLERVTDYFEEKELSVDLSSLKAVSVESEIEKKMQKERQLLRVKVKCEDIEIIVRYFKAYILACASCFYLLHRRLSNIFVIISYLYA</sequence>
<organism evidence="2 3">
    <name type="scientific">Protopolystoma xenopodis</name>
    <dbReference type="NCBI Taxonomy" id="117903"/>
    <lineage>
        <taxon>Eukaryota</taxon>
        <taxon>Metazoa</taxon>
        <taxon>Spiralia</taxon>
        <taxon>Lophotrochozoa</taxon>
        <taxon>Platyhelminthes</taxon>
        <taxon>Monogenea</taxon>
        <taxon>Polyopisthocotylea</taxon>
        <taxon>Polystomatidea</taxon>
        <taxon>Polystomatidae</taxon>
        <taxon>Protopolystoma</taxon>
    </lineage>
</organism>
<evidence type="ECO:0000256" key="1">
    <source>
        <dbReference type="SAM" id="MobiDB-lite"/>
    </source>
</evidence>
<protein>
    <submittedName>
        <fullName evidence="2">Uncharacterized protein</fullName>
    </submittedName>
</protein>
<comment type="caution">
    <text evidence="2">The sequence shown here is derived from an EMBL/GenBank/DDBJ whole genome shotgun (WGS) entry which is preliminary data.</text>
</comment>
<accession>A0A448XSC7</accession>
<gene>
    <name evidence="2" type="ORF">PXEA_LOCUS37245</name>
</gene>
<dbReference type="Proteomes" id="UP000784294">
    <property type="component" value="Unassembled WGS sequence"/>
</dbReference>
<proteinExistence type="predicted"/>
<name>A0A448XSC7_9PLAT</name>